<gene>
    <name evidence="1" type="ORF">GCM10010978_30900</name>
</gene>
<dbReference type="RefSeq" id="WP_188393302.1">
    <property type="nucleotide sequence ID" value="NZ_BMEV01000089.1"/>
</dbReference>
<organism evidence="1 2">
    <name type="scientific">Compostibacillus humi</name>
    <dbReference type="NCBI Taxonomy" id="1245525"/>
    <lineage>
        <taxon>Bacteria</taxon>
        <taxon>Bacillati</taxon>
        <taxon>Bacillota</taxon>
        <taxon>Bacilli</taxon>
        <taxon>Bacillales</taxon>
        <taxon>Bacillaceae</taxon>
        <taxon>Compostibacillus</taxon>
    </lineage>
</organism>
<reference evidence="1" key="1">
    <citation type="journal article" date="2014" name="Int. J. Syst. Evol. Microbiol.">
        <title>Complete genome sequence of Corynebacterium casei LMG S-19264T (=DSM 44701T), isolated from a smear-ripened cheese.</title>
        <authorList>
            <consortium name="US DOE Joint Genome Institute (JGI-PGF)"/>
            <person name="Walter F."/>
            <person name="Albersmeier A."/>
            <person name="Kalinowski J."/>
            <person name="Ruckert C."/>
        </authorList>
    </citation>
    <scope>NUCLEOTIDE SEQUENCE</scope>
    <source>
        <strain evidence="1">CGMCC 1.12360</strain>
    </source>
</reference>
<accession>A0A8J2TUT1</accession>
<evidence type="ECO:0000313" key="1">
    <source>
        <dbReference type="EMBL" id="GFZ89311.1"/>
    </source>
</evidence>
<keyword evidence="2" id="KW-1185">Reference proteome</keyword>
<dbReference type="AlphaFoldDB" id="A0A8J2TUT1"/>
<dbReference type="Proteomes" id="UP000602050">
    <property type="component" value="Unassembled WGS sequence"/>
</dbReference>
<protein>
    <submittedName>
        <fullName evidence="1">Uncharacterized protein</fullName>
    </submittedName>
</protein>
<dbReference type="EMBL" id="BMEV01000089">
    <property type="protein sequence ID" value="GFZ89311.1"/>
    <property type="molecule type" value="Genomic_DNA"/>
</dbReference>
<comment type="caution">
    <text evidence="1">The sequence shown here is derived from an EMBL/GenBank/DDBJ whole genome shotgun (WGS) entry which is preliminary data.</text>
</comment>
<reference evidence="1" key="2">
    <citation type="submission" date="2020-09" db="EMBL/GenBank/DDBJ databases">
        <authorList>
            <person name="Sun Q."/>
            <person name="Zhou Y."/>
        </authorList>
    </citation>
    <scope>NUCLEOTIDE SEQUENCE</scope>
    <source>
        <strain evidence="1">CGMCC 1.12360</strain>
    </source>
</reference>
<name>A0A8J2TUT1_9BACI</name>
<evidence type="ECO:0000313" key="2">
    <source>
        <dbReference type="Proteomes" id="UP000602050"/>
    </source>
</evidence>
<sequence>MIEQKGIKLNIDINILSEFIYEKTLGNNLSVAFAIEEARYCTTLDDFKRILDEKYVSGDITNYYGHIWKYVTDYLNKKNLGFPFPDKVVASAIILLNGRVNSEILSKAIKVNLQKDDWDELLELLFPLVQKISNDEYAIFHNDFRVFLMANNSSGAKYRSIAFQLAEYFMGDNYSLSSLNNLIPLLISADRKDLISGVFNVDYVIHSLANGLSRRRLQEYGSLAYQSAIESRDWGRYHSVYLAIHTMYQHYRYYEYYEKEYKLEDKSYVKTISTYELKADDLRRENLENYLLMLKFCIDLLSYKDPVSYSRASSIFNLWMKDLTPSSFVRTILSEEESVLWDQNLLDEIVTNWAYLAVKFNKGFTKIDKSKQMDEEIRVSLLFNDTYFENLIIMNETDKALETIYNGGVSYNCIEKNLMNILFNGSVKVSC</sequence>
<proteinExistence type="predicted"/>